<gene>
    <name evidence="5" type="ORF">ProphageCTn5LIBA2945_00039</name>
</gene>
<evidence type="ECO:0000256" key="2">
    <source>
        <dbReference type="ARBA" id="ARBA00022722"/>
    </source>
</evidence>
<proteinExistence type="predicted"/>
<dbReference type="GO" id="GO:0016788">
    <property type="term" value="F:hydrolase activity, acting on ester bonds"/>
    <property type="evidence" value="ECO:0007669"/>
    <property type="project" value="InterPro"/>
</dbReference>
<keyword evidence="2" id="KW-0540">Nuclease</keyword>
<evidence type="ECO:0000256" key="1">
    <source>
        <dbReference type="ARBA" id="ARBA00001946"/>
    </source>
</evidence>
<feature type="domain" description="VRR-NUC" evidence="4">
    <location>
        <begin position="1"/>
        <end position="81"/>
    </location>
</feature>
<evidence type="ECO:0000313" key="5">
    <source>
        <dbReference type="EMBL" id="AUV57965.1"/>
    </source>
</evidence>
<protein>
    <submittedName>
        <fullName evidence="5">VRR-NUC domain-containing protein</fullName>
    </submittedName>
</protein>
<accession>A0A2R2ZJL2</accession>
<dbReference type="AlphaFoldDB" id="A0A2R2ZJL2"/>
<dbReference type="InterPro" id="IPR011856">
    <property type="entry name" value="tRNA_endonuc-like_dom_sf"/>
</dbReference>
<dbReference type="SMART" id="SM00990">
    <property type="entry name" value="VRR_NUC"/>
    <property type="match status" value="1"/>
</dbReference>
<dbReference type="EMBL" id="MF547665">
    <property type="protein sequence ID" value="AUV57965.1"/>
    <property type="molecule type" value="Genomic_DNA"/>
</dbReference>
<evidence type="ECO:0000259" key="4">
    <source>
        <dbReference type="SMART" id="SM00990"/>
    </source>
</evidence>
<dbReference type="RefSeq" id="WP_113649367.1">
    <property type="nucleotide sequence ID" value="NZ_CP011846.1"/>
</dbReference>
<organism evidence="5">
    <name type="scientific">Clostridioides difficile</name>
    <name type="common">Peptoclostridium difficile</name>
    <dbReference type="NCBI Taxonomy" id="1496"/>
    <lineage>
        <taxon>Bacteria</taxon>
        <taxon>Bacillati</taxon>
        <taxon>Bacillota</taxon>
        <taxon>Clostridia</taxon>
        <taxon>Peptostreptococcales</taxon>
        <taxon>Peptostreptococcaceae</taxon>
        <taxon>Clostridioides</taxon>
    </lineage>
</organism>
<dbReference type="Gene3D" id="3.40.1350.10">
    <property type="match status" value="1"/>
</dbReference>
<sequence>MREKEIEKKLIQAVKQAGGICPKLVSPGFDGMPDRMVLLPNGKIGFVEVKATGEKPRPLQFSRHRLLRRLGFLVYVLDDAEQIGGMLDEIQTP</sequence>
<dbReference type="GO" id="GO:0003676">
    <property type="term" value="F:nucleic acid binding"/>
    <property type="evidence" value="ECO:0007669"/>
    <property type="project" value="InterPro"/>
</dbReference>
<evidence type="ECO:0000256" key="3">
    <source>
        <dbReference type="ARBA" id="ARBA00022801"/>
    </source>
</evidence>
<dbReference type="InterPro" id="IPR014883">
    <property type="entry name" value="VRR_NUC"/>
</dbReference>
<reference evidence="5" key="1">
    <citation type="journal article" date="2018" name="Genome Biol. Evol.">
        <title>Two Groups of Cocirculating, Epidemic Clostridiodes difficile Strains Microdiversify through Different Mechanisms.</title>
        <authorList>
            <person name="Murillo T."/>
            <person name="Ramirez-Vargas G."/>
            <person name="Riedel T."/>
            <person name="Overmann J."/>
            <person name="Andersen J.M."/>
            <person name="Guzman-Verri C."/>
            <person name="Chaves-Olarte E."/>
            <person name="Rodriguez C."/>
        </authorList>
    </citation>
    <scope>NUCLEOTIDE SEQUENCE</scope>
    <source>
        <strain evidence="5">LIBA-2945</strain>
    </source>
</reference>
<name>A0A2R2ZJL2_CLODI</name>
<keyword evidence="3" id="KW-0378">Hydrolase</keyword>
<comment type="cofactor">
    <cofactor evidence="1">
        <name>Mg(2+)</name>
        <dbReference type="ChEBI" id="CHEBI:18420"/>
    </cofactor>
</comment>
<dbReference type="GO" id="GO:0004518">
    <property type="term" value="F:nuclease activity"/>
    <property type="evidence" value="ECO:0007669"/>
    <property type="project" value="UniProtKB-KW"/>
</dbReference>